<evidence type="ECO:0000313" key="3">
    <source>
        <dbReference type="Proteomes" id="UP000291097"/>
    </source>
</evidence>
<feature type="region of interest" description="Disordered" evidence="1">
    <location>
        <begin position="1"/>
        <end position="24"/>
    </location>
</feature>
<dbReference type="SUPFAM" id="SSF49764">
    <property type="entry name" value="HSP20-like chaperones"/>
    <property type="match status" value="1"/>
</dbReference>
<proteinExistence type="predicted"/>
<dbReference type="InterPro" id="IPR055551">
    <property type="entry name" value="DUF7127"/>
</dbReference>
<dbReference type="EMBL" id="SHMP01000004">
    <property type="protein sequence ID" value="RZV10298.1"/>
    <property type="molecule type" value="Genomic_DNA"/>
</dbReference>
<feature type="region of interest" description="Disordered" evidence="1">
    <location>
        <begin position="69"/>
        <end position="102"/>
    </location>
</feature>
<dbReference type="RefSeq" id="WP_130499834.1">
    <property type="nucleotide sequence ID" value="NZ_SHMP01000004.1"/>
</dbReference>
<dbReference type="Proteomes" id="UP000291097">
    <property type="component" value="Unassembled WGS sequence"/>
</dbReference>
<comment type="caution">
    <text evidence="2">The sequence shown here is derived from an EMBL/GenBank/DDBJ whole genome shotgun (WGS) entry which is preliminary data.</text>
</comment>
<feature type="compositionally biased region" description="Basic and acidic residues" evidence="1">
    <location>
        <begin position="15"/>
        <end position="24"/>
    </location>
</feature>
<dbReference type="InterPro" id="IPR008978">
    <property type="entry name" value="HSP20-like_chaperone"/>
</dbReference>
<accession>A0A482YA70</accession>
<evidence type="ECO:0000313" key="2">
    <source>
        <dbReference type="EMBL" id="RZV10298.1"/>
    </source>
</evidence>
<name>A0A482YA70_9EURY</name>
<dbReference type="CDD" id="cd00298">
    <property type="entry name" value="ACD_sHsps_p23-like"/>
    <property type="match status" value="1"/>
</dbReference>
<dbReference type="AlphaFoldDB" id="A0A482YA70"/>
<dbReference type="OrthoDB" id="170746at2157"/>
<sequence length="183" mass="19996">MSDQPPTDDRDESNDDRTTDDRFADENDHWLASLLSALEAIGSGVTSASRRRRGGRTVFEYDIAIRSMTDSPCGRRPDGDDGQSRTRRVRSSSPSSDHNMAIRTDDDELLVVADVAGAGPDDITVGFDDSVLVIAVGGTELDQIEVPWRETDSRATIRNGVLTVRIRPETTGSAEPEAMEDDQ</sequence>
<reference evidence="2 3" key="1">
    <citation type="submission" date="2019-02" db="EMBL/GenBank/DDBJ databases">
        <title>Genomic Encyclopedia of Archaeal and Bacterial Type Strains, Phase II (KMG-II): from individual species to whole genera.</title>
        <authorList>
            <person name="Goeker M."/>
        </authorList>
    </citation>
    <scope>NUCLEOTIDE SEQUENCE [LARGE SCALE GENOMIC DNA]</scope>
    <source>
        <strain evidence="2 3">DSM 18328</strain>
    </source>
</reference>
<dbReference type="Pfam" id="PF23444">
    <property type="entry name" value="DUF7127"/>
    <property type="match status" value="1"/>
</dbReference>
<feature type="compositionally biased region" description="Basic and acidic residues" evidence="1">
    <location>
        <begin position="73"/>
        <end position="84"/>
    </location>
</feature>
<dbReference type="Gene3D" id="2.60.40.790">
    <property type="match status" value="1"/>
</dbReference>
<protein>
    <submittedName>
        <fullName evidence="2">HSP20 family molecular chaperone IbpA</fullName>
    </submittedName>
</protein>
<gene>
    <name evidence="2" type="ORF">BDK88_1451</name>
</gene>
<evidence type="ECO:0000256" key="1">
    <source>
        <dbReference type="SAM" id="MobiDB-lite"/>
    </source>
</evidence>
<organism evidence="2 3">
    <name type="scientific">Natrinema hispanicum</name>
    <dbReference type="NCBI Taxonomy" id="392421"/>
    <lineage>
        <taxon>Archaea</taxon>
        <taxon>Methanobacteriati</taxon>
        <taxon>Methanobacteriota</taxon>
        <taxon>Stenosarchaea group</taxon>
        <taxon>Halobacteria</taxon>
        <taxon>Halobacteriales</taxon>
        <taxon>Natrialbaceae</taxon>
        <taxon>Natrinema</taxon>
    </lineage>
</organism>